<dbReference type="Proteomes" id="UP000636110">
    <property type="component" value="Unassembled WGS sequence"/>
</dbReference>
<keyword evidence="2" id="KW-1185">Reference proteome</keyword>
<dbReference type="EMBL" id="WNXC01000001">
    <property type="protein sequence ID" value="MBB2147561.1"/>
    <property type="molecule type" value="Genomic_DNA"/>
</dbReference>
<name>A0ABR6EQP1_9SPHI</name>
<organism evidence="1 2">
    <name type="scientific">Pedobacter gandavensis</name>
    <dbReference type="NCBI Taxonomy" id="2679963"/>
    <lineage>
        <taxon>Bacteria</taxon>
        <taxon>Pseudomonadati</taxon>
        <taxon>Bacteroidota</taxon>
        <taxon>Sphingobacteriia</taxon>
        <taxon>Sphingobacteriales</taxon>
        <taxon>Sphingobacteriaceae</taxon>
        <taxon>Pedobacter</taxon>
    </lineage>
</organism>
<protein>
    <recommendedName>
        <fullName evidence="3">DUF4268 domain-containing protein</fullName>
    </recommendedName>
</protein>
<sequence length="148" mass="17242">MSVKQFQILAEQMLESPWVGESQQEEKIIQLADLCRFIESYKPSLIVKEVWKHKINVVEDNGVRIGLVFCDAKTLSQQSFDFSLYNSYALEAYKAQTNVLELWIVFIEDGLRGEDDPFKDFIAKRSIGSFYDKIFCFDFFQSKVEALK</sequence>
<evidence type="ECO:0008006" key="3">
    <source>
        <dbReference type="Google" id="ProtNLM"/>
    </source>
</evidence>
<evidence type="ECO:0000313" key="1">
    <source>
        <dbReference type="EMBL" id="MBB2147561.1"/>
    </source>
</evidence>
<accession>A0ABR6EQP1</accession>
<proteinExistence type="predicted"/>
<evidence type="ECO:0000313" key="2">
    <source>
        <dbReference type="Proteomes" id="UP000636110"/>
    </source>
</evidence>
<comment type="caution">
    <text evidence="1">The sequence shown here is derived from an EMBL/GenBank/DDBJ whole genome shotgun (WGS) entry which is preliminary data.</text>
</comment>
<dbReference type="RefSeq" id="WP_182952829.1">
    <property type="nucleotide sequence ID" value="NZ_WNXC01000001.1"/>
</dbReference>
<gene>
    <name evidence="1" type="ORF">GM920_01425</name>
</gene>
<reference evidence="1 2" key="1">
    <citation type="submission" date="2019-11" db="EMBL/GenBank/DDBJ databases">
        <title>Description of Pedobacter sp. LMG 31462T.</title>
        <authorList>
            <person name="Carlier A."/>
            <person name="Qi S."/>
            <person name="Vandamme P."/>
        </authorList>
    </citation>
    <scope>NUCLEOTIDE SEQUENCE [LARGE SCALE GENOMIC DNA]</scope>
    <source>
        <strain evidence="1 2">LMG 31462</strain>
    </source>
</reference>